<sequence>MHAQNIEFFLFWDTIRQAGSVAEPRQRRAGVGGGNLVPDFYESLIRLEITIPPQSGEVAEWLKAAVLFPVCSRTK</sequence>
<protein>
    <submittedName>
        <fullName evidence="1">Uncharacterized protein</fullName>
    </submittedName>
</protein>
<organism evidence="1 2">
    <name type="scientific">Candidatus Liptonbacteria bacterium GWB1_49_6</name>
    <dbReference type="NCBI Taxonomy" id="1798644"/>
    <lineage>
        <taxon>Bacteria</taxon>
        <taxon>Candidatus Liptoniibacteriota</taxon>
    </lineage>
</organism>
<evidence type="ECO:0000313" key="1">
    <source>
        <dbReference type="EMBL" id="OGY96590.1"/>
    </source>
</evidence>
<evidence type="ECO:0000313" key="2">
    <source>
        <dbReference type="Proteomes" id="UP000176648"/>
    </source>
</evidence>
<dbReference type="Proteomes" id="UP000176648">
    <property type="component" value="Unassembled WGS sequence"/>
</dbReference>
<dbReference type="AlphaFoldDB" id="A0A1G2C7F5"/>
<reference evidence="1 2" key="1">
    <citation type="journal article" date="2016" name="Nat. Commun.">
        <title>Thousands of microbial genomes shed light on interconnected biogeochemical processes in an aquifer system.</title>
        <authorList>
            <person name="Anantharaman K."/>
            <person name="Brown C.T."/>
            <person name="Hug L.A."/>
            <person name="Sharon I."/>
            <person name="Castelle C.J."/>
            <person name="Probst A.J."/>
            <person name="Thomas B.C."/>
            <person name="Singh A."/>
            <person name="Wilkins M.J."/>
            <person name="Karaoz U."/>
            <person name="Brodie E.L."/>
            <person name="Williams K.H."/>
            <person name="Hubbard S.S."/>
            <person name="Banfield J.F."/>
        </authorList>
    </citation>
    <scope>NUCLEOTIDE SEQUENCE [LARGE SCALE GENOMIC DNA]</scope>
</reference>
<accession>A0A1G2C7F5</accession>
<dbReference type="EMBL" id="MHKU01000027">
    <property type="protein sequence ID" value="OGY96590.1"/>
    <property type="molecule type" value="Genomic_DNA"/>
</dbReference>
<gene>
    <name evidence="1" type="ORF">A2122_02635</name>
</gene>
<proteinExistence type="predicted"/>
<name>A0A1G2C7F5_9BACT</name>
<dbReference type="STRING" id="1798644.A2122_02635"/>
<comment type="caution">
    <text evidence="1">The sequence shown here is derived from an EMBL/GenBank/DDBJ whole genome shotgun (WGS) entry which is preliminary data.</text>
</comment>